<dbReference type="Proteomes" id="UP000326546">
    <property type="component" value="Chromosome"/>
</dbReference>
<proteinExistence type="predicted"/>
<accession>A0A5J6V3I4</accession>
<dbReference type="InterPro" id="IPR047794">
    <property type="entry name" value="C45_proenzyme-like"/>
</dbReference>
<name>A0A5J6V3I4_9MICO</name>
<dbReference type="KEGG" id="serw:FY030_05690"/>
<keyword evidence="3" id="KW-1185">Reference proteome</keyword>
<dbReference type="RefSeq" id="WP_158060663.1">
    <property type="nucleotide sequence ID" value="NZ_CP044427.1"/>
</dbReference>
<sequence>MSLPSHLLEPHRVQVRTVRVEGASHRERGLARGRMLAGQIRETSAGYARLFARKGIAADERRAAAMASLDALAEWHPGLHEESLGIAEGAGLELVELGTTLARTEILTLTPDPPSECSTVTYQQPGASVSAQTWDWYAAFATSWHRQEVAPLAGEHAHRGFTEYGMPGKIGLNAAGVGVHLNILRHRDDRAGGVPVHAVLARVLAEAGTVAEAVEMIRSAPLSSSSLLTVVGADEVVMVEVAAGRTALLQRDGWSVHTNHFLAPELQDGAMLTDPASTTHERLAYLDEGAGSAPAPGEAGDLLPMLCSAPDRNCVARLPDPTQPPEDRIATLATVVIDPARGQVEVTPGIPQHAPA</sequence>
<dbReference type="NCBIfam" id="NF040521">
    <property type="entry name" value="C45_proenzyme"/>
    <property type="match status" value="1"/>
</dbReference>
<evidence type="ECO:0000313" key="2">
    <source>
        <dbReference type="EMBL" id="QFG68275.1"/>
    </source>
</evidence>
<dbReference type="Gene3D" id="1.10.10.2120">
    <property type="match status" value="1"/>
</dbReference>
<gene>
    <name evidence="2" type="ORF">FY030_05690</name>
</gene>
<dbReference type="AlphaFoldDB" id="A0A5J6V3I4"/>
<keyword evidence="2" id="KW-0012">Acyltransferase</keyword>
<dbReference type="PANTHER" id="PTHR34180:SF1">
    <property type="entry name" value="BETA-ALANYL-DOPAMINE_CARCININE HYDROLASE"/>
    <property type="match status" value="1"/>
</dbReference>
<dbReference type="Gene3D" id="3.60.60.10">
    <property type="entry name" value="Penicillin V Acylase, Chain A"/>
    <property type="match status" value="1"/>
</dbReference>
<dbReference type="InterPro" id="IPR047801">
    <property type="entry name" value="Peptidase_C45"/>
</dbReference>
<evidence type="ECO:0000313" key="3">
    <source>
        <dbReference type="Proteomes" id="UP000326546"/>
    </source>
</evidence>
<dbReference type="EMBL" id="CP044427">
    <property type="protein sequence ID" value="QFG68275.1"/>
    <property type="molecule type" value="Genomic_DNA"/>
</dbReference>
<protein>
    <submittedName>
        <fullName evidence="2">Isopenicillin acyltransferase</fullName>
    </submittedName>
</protein>
<reference evidence="2 3" key="1">
    <citation type="submission" date="2019-09" db="EMBL/GenBank/DDBJ databases">
        <title>Serinicoccus pratensis sp. nov., isolated from meadow soil.</title>
        <authorList>
            <person name="Zhang W."/>
        </authorList>
    </citation>
    <scope>NUCLEOTIDE SEQUENCE [LARGE SCALE GENOMIC DNA]</scope>
    <source>
        <strain evidence="2 3">W204</strain>
    </source>
</reference>
<dbReference type="Pfam" id="PF03417">
    <property type="entry name" value="AAT"/>
    <property type="match status" value="1"/>
</dbReference>
<dbReference type="GO" id="GO:0016746">
    <property type="term" value="F:acyltransferase activity"/>
    <property type="evidence" value="ECO:0007669"/>
    <property type="project" value="UniProtKB-KW"/>
</dbReference>
<dbReference type="OrthoDB" id="8109453at2"/>
<feature type="domain" description="Peptidase C45 hydrolase" evidence="1">
    <location>
        <begin position="128"/>
        <end position="283"/>
    </location>
</feature>
<dbReference type="InterPro" id="IPR005079">
    <property type="entry name" value="Peptidase_C45_hydrolase"/>
</dbReference>
<organism evidence="2 3">
    <name type="scientific">Ornithinimicrobium pratense</name>
    <dbReference type="NCBI Taxonomy" id="2593973"/>
    <lineage>
        <taxon>Bacteria</taxon>
        <taxon>Bacillati</taxon>
        <taxon>Actinomycetota</taxon>
        <taxon>Actinomycetes</taxon>
        <taxon>Micrococcales</taxon>
        <taxon>Ornithinimicrobiaceae</taxon>
        <taxon>Ornithinimicrobium</taxon>
    </lineage>
</organism>
<evidence type="ECO:0000259" key="1">
    <source>
        <dbReference type="Pfam" id="PF03417"/>
    </source>
</evidence>
<dbReference type="PANTHER" id="PTHR34180">
    <property type="entry name" value="PEPTIDASE C45"/>
    <property type="match status" value="1"/>
</dbReference>
<keyword evidence="2" id="KW-0808">Transferase</keyword>